<comment type="subcellular location">
    <subcellularLocation>
        <location evidence="2">Cytoplasm</location>
    </subcellularLocation>
    <subcellularLocation>
        <location evidence="1">Nucleus</location>
    </subcellularLocation>
</comment>
<dbReference type="PANTHER" id="PTHR31661:SF1">
    <property type="entry name" value="CDAN1-INTERACTING NUCLEASE 1"/>
    <property type="match status" value="1"/>
</dbReference>
<evidence type="ECO:0000256" key="4">
    <source>
        <dbReference type="ARBA" id="ARBA00023242"/>
    </source>
</evidence>
<keyword evidence="7" id="KW-1185">Reference proteome</keyword>
<comment type="caution">
    <text evidence="6">The sequence shown here is derived from an EMBL/GenBank/DDBJ whole genome shotgun (WGS) entry which is preliminary data.</text>
</comment>
<dbReference type="Proteomes" id="UP000701341">
    <property type="component" value="Unassembled WGS sequence"/>
</dbReference>
<accession>A0A9P5GA27</accession>
<gene>
    <name evidence="6" type="ORF">PCG10_002462</name>
</gene>
<keyword evidence="4" id="KW-0539">Nucleus</keyword>
<evidence type="ECO:0000256" key="3">
    <source>
        <dbReference type="ARBA" id="ARBA00022490"/>
    </source>
</evidence>
<evidence type="ECO:0000313" key="7">
    <source>
        <dbReference type="Proteomes" id="UP000701341"/>
    </source>
</evidence>
<name>A0A9P5GA27_PENCR</name>
<evidence type="ECO:0000256" key="1">
    <source>
        <dbReference type="ARBA" id="ARBA00004123"/>
    </source>
</evidence>
<dbReference type="AlphaFoldDB" id="A0A9P5GA27"/>
<protein>
    <recommendedName>
        <fullName evidence="5">CDAN1-interacting nuclease 1</fullName>
    </recommendedName>
</protein>
<dbReference type="InterPro" id="IPR029404">
    <property type="entry name" value="CDIN1"/>
</dbReference>
<sequence length="183" mass="21340">MACRLRFMKPDVDMLLRCIDTQLDTMVISALIEAALRLLPPDNSSSGRAEAEERMRQKKERALIQETSFIDKMRNFGYQFKTEREQKELRLSPTPDIRFHEPVSVNGHSCHWIEYKNYFGFKANPFITSKNKKQFRKYVSGLGPGAVVYRLGYEIEHIAMIGVETFREAEFLNNLGQESRLRN</sequence>
<evidence type="ECO:0000313" key="6">
    <source>
        <dbReference type="EMBL" id="KAF7516124.1"/>
    </source>
</evidence>
<dbReference type="Pfam" id="PF14811">
    <property type="entry name" value="TPD"/>
    <property type="match status" value="1"/>
</dbReference>
<reference evidence="6" key="1">
    <citation type="submission" date="2020-02" db="EMBL/GenBank/DDBJ databases">
        <authorList>
            <person name="Lichtner F.J."/>
        </authorList>
    </citation>
    <scope>NUCLEOTIDE SEQUENCE</scope>
    <source>
        <strain evidence="6">G10</strain>
    </source>
</reference>
<proteinExistence type="predicted"/>
<dbReference type="GO" id="GO:0005737">
    <property type="term" value="C:cytoplasm"/>
    <property type="evidence" value="ECO:0007669"/>
    <property type="project" value="UniProtKB-SubCell"/>
</dbReference>
<keyword evidence="3" id="KW-0963">Cytoplasm</keyword>
<dbReference type="GO" id="GO:0005634">
    <property type="term" value="C:nucleus"/>
    <property type="evidence" value="ECO:0007669"/>
    <property type="project" value="UniProtKB-SubCell"/>
</dbReference>
<dbReference type="OrthoDB" id="6105938at2759"/>
<dbReference type="EMBL" id="JAAOZQ010000147">
    <property type="protein sequence ID" value="KAF7516124.1"/>
    <property type="molecule type" value="Genomic_DNA"/>
</dbReference>
<evidence type="ECO:0000256" key="2">
    <source>
        <dbReference type="ARBA" id="ARBA00004496"/>
    </source>
</evidence>
<dbReference type="PANTHER" id="PTHR31661">
    <property type="entry name" value="SIMILAR TO CDNA SEQUENCE BC052040"/>
    <property type="match status" value="1"/>
</dbReference>
<organism evidence="6 7">
    <name type="scientific">Penicillium crustosum</name>
    <name type="common">Blue mold fungus</name>
    <dbReference type="NCBI Taxonomy" id="36656"/>
    <lineage>
        <taxon>Eukaryota</taxon>
        <taxon>Fungi</taxon>
        <taxon>Dikarya</taxon>
        <taxon>Ascomycota</taxon>
        <taxon>Pezizomycotina</taxon>
        <taxon>Eurotiomycetes</taxon>
        <taxon>Eurotiomycetidae</taxon>
        <taxon>Eurotiales</taxon>
        <taxon>Aspergillaceae</taxon>
        <taxon>Penicillium</taxon>
    </lineage>
</organism>
<evidence type="ECO:0000256" key="5">
    <source>
        <dbReference type="ARBA" id="ARBA00023480"/>
    </source>
</evidence>